<evidence type="ECO:0000256" key="4">
    <source>
        <dbReference type="ARBA" id="ARBA00022695"/>
    </source>
</evidence>
<dbReference type="InterPro" id="IPR002934">
    <property type="entry name" value="Polymerase_NTP_transf_dom"/>
</dbReference>
<sequence>MDPLIEAHRQEILRLARKRGAERIRVFGSMAADRATETSDIDFLVEMQKGKSAFALGGLLKDLEDVLGRPVDMTTPNALHPAIRDKILREAVEL</sequence>
<dbReference type="PANTHER" id="PTHR33571">
    <property type="entry name" value="SSL8005 PROTEIN"/>
    <property type="match status" value="1"/>
</dbReference>
<comment type="similarity">
    <text evidence="9">Belongs to the MntA antitoxin family.</text>
</comment>
<dbReference type="GO" id="GO:0005524">
    <property type="term" value="F:ATP binding"/>
    <property type="evidence" value="ECO:0007669"/>
    <property type="project" value="UniProtKB-KW"/>
</dbReference>
<dbReference type="RefSeq" id="WP_040201567.1">
    <property type="nucleotide sequence ID" value="NZ_CP010311.1"/>
</dbReference>
<name>A0A0B5FVL9_9BACT</name>
<dbReference type="Gene3D" id="3.30.460.10">
    <property type="entry name" value="Beta Polymerase, domain 2"/>
    <property type="match status" value="1"/>
</dbReference>
<proteinExistence type="inferred from homology"/>
<dbReference type="EMBL" id="CP010311">
    <property type="protein sequence ID" value="AJF07626.1"/>
    <property type="molecule type" value="Genomic_DNA"/>
</dbReference>
<comment type="cofactor">
    <cofactor evidence="1">
        <name>Mg(2+)</name>
        <dbReference type="ChEBI" id="CHEBI:18420"/>
    </cofactor>
</comment>
<feature type="domain" description="Polymerase nucleotidyl transferase" evidence="10">
    <location>
        <begin position="16"/>
        <end position="92"/>
    </location>
</feature>
<dbReference type="Proteomes" id="UP000035036">
    <property type="component" value="Chromosome"/>
</dbReference>
<reference evidence="11 12" key="1">
    <citation type="journal article" date="2015" name="Genome Announc.">
        <title>Genomes of Geoalkalibacter ferrihydriticus Z-0531T and Geoalkalibacter subterraneus Red1T, Two Haloalkaliphilic Metal-Reducing Deltaproteobacteria.</title>
        <authorList>
            <person name="Badalamenti J.P."/>
            <person name="Krajmalnik-Brown R."/>
            <person name="Torres C.I."/>
            <person name="Bond D.R."/>
        </authorList>
    </citation>
    <scope>NUCLEOTIDE SEQUENCE [LARGE SCALE GENOMIC DNA]</scope>
    <source>
        <strain evidence="11 12">Red1</strain>
    </source>
</reference>
<dbReference type="OrthoDB" id="5422227at2"/>
<keyword evidence="4" id="KW-0548">Nucleotidyltransferase</keyword>
<keyword evidence="5" id="KW-0479">Metal-binding</keyword>
<gene>
    <name evidence="11" type="ORF">GSUB_15195</name>
</gene>
<evidence type="ECO:0000256" key="6">
    <source>
        <dbReference type="ARBA" id="ARBA00022741"/>
    </source>
</evidence>
<accession>A0A0B5FVL9</accession>
<dbReference type="InterPro" id="IPR043519">
    <property type="entry name" value="NT_sf"/>
</dbReference>
<dbReference type="STRING" id="483547.GSUB_15195"/>
<dbReference type="Pfam" id="PF01909">
    <property type="entry name" value="NTP_transf_2"/>
    <property type="match status" value="1"/>
</dbReference>
<dbReference type="CDD" id="cd05403">
    <property type="entry name" value="NT_KNTase_like"/>
    <property type="match status" value="1"/>
</dbReference>
<keyword evidence="3" id="KW-0808">Transferase</keyword>
<protein>
    <recommendedName>
        <fullName evidence="10">Polymerase nucleotidyl transferase domain-containing protein</fullName>
    </recommendedName>
</protein>
<dbReference type="GO" id="GO:0016779">
    <property type="term" value="F:nucleotidyltransferase activity"/>
    <property type="evidence" value="ECO:0007669"/>
    <property type="project" value="UniProtKB-KW"/>
</dbReference>
<evidence type="ECO:0000259" key="10">
    <source>
        <dbReference type="Pfam" id="PF01909"/>
    </source>
</evidence>
<evidence type="ECO:0000256" key="3">
    <source>
        <dbReference type="ARBA" id="ARBA00022679"/>
    </source>
</evidence>
<evidence type="ECO:0000256" key="8">
    <source>
        <dbReference type="ARBA" id="ARBA00022842"/>
    </source>
</evidence>
<evidence type="ECO:0000256" key="5">
    <source>
        <dbReference type="ARBA" id="ARBA00022723"/>
    </source>
</evidence>
<evidence type="ECO:0000256" key="1">
    <source>
        <dbReference type="ARBA" id="ARBA00001946"/>
    </source>
</evidence>
<keyword evidence="8" id="KW-0460">Magnesium</keyword>
<keyword evidence="2" id="KW-1277">Toxin-antitoxin system</keyword>
<keyword evidence="6" id="KW-0547">Nucleotide-binding</keyword>
<organism evidence="11 12">
    <name type="scientific">Geoalkalibacter subterraneus</name>
    <dbReference type="NCBI Taxonomy" id="483547"/>
    <lineage>
        <taxon>Bacteria</taxon>
        <taxon>Pseudomonadati</taxon>
        <taxon>Thermodesulfobacteriota</taxon>
        <taxon>Desulfuromonadia</taxon>
        <taxon>Desulfuromonadales</taxon>
        <taxon>Geoalkalibacteraceae</taxon>
        <taxon>Geoalkalibacter</taxon>
    </lineage>
</organism>
<evidence type="ECO:0000256" key="2">
    <source>
        <dbReference type="ARBA" id="ARBA00022649"/>
    </source>
</evidence>
<dbReference type="KEGG" id="gsb:GSUB_15195"/>
<dbReference type="SUPFAM" id="SSF81301">
    <property type="entry name" value="Nucleotidyltransferase"/>
    <property type="match status" value="1"/>
</dbReference>
<dbReference type="InterPro" id="IPR052038">
    <property type="entry name" value="Type-VII_TA_antitoxin"/>
</dbReference>
<evidence type="ECO:0000313" key="12">
    <source>
        <dbReference type="Proteomes" id="UP000035036"/>
    </source>
</evidence>
<evidence type="ECO:0000256" key="7">
    <source>
        <dbReference type="ARBA" id="ARBA00022840"/>
    </source>
</evidence>
<dbReference type="GO" id="GO:0046872">
    <property type="term" value="F:metal ion binding"/>
    <property type="evidence" value="ECO:0007669"/>
    <property type="project" value="UniProtKB-KW"/>
</dbReference>
<evidence type="ECO:0000256" key="9">
    <source>
        <dbReference type="ARBA" id="ARBA00038276"/>
    </source>
</evidence>
<keyword evidence="12" id="KW-1185">Reference proteome</keyword>
<dbReference type="AlphaFoldDB" id="A0A0B5FVL9"/>
<keyword evidence="7" id="KW-0067">ATP-binding</keyword>
<evidence type="ECO:0000313" key="11">
    <source>
        <dbReference type="EMBL" id="AJF07626.1"/>
    </source>
</evidence>
<dbReference type="PANTHER" id="PTHR33571:SF12">
    <property type="entry name" value="BSL3053 PROTEIN"/>
    <property type="match status" value="1"/>
</dbReference>
<dbReference type="HOGENOM" id="CLU_130257_10_2_7"/>